<dbReference type="AlphaFoldDB" id="A0A8J2LC95"/>
<evidence type="ECO:0000256" key="6">
    <source>
        <dbReference type="ARBA" id="ARBA00023295"/>
    </source>
</evidence>
<dbReference type="GO" id="GO:0016231">
    <property type="term" value="F:beta-N-acetylglucosaminidase activity"/>
    <property type="evidence" value="ECO:0007669"/>
    <property type="project" value="TreeGrafter"/>
</dbReference>
<dbReference type="Pfam" id="PF00728">
    <property type="entry name" value="Glyco_hydro_20"/>
    <property type="match status" value="1"/>
</dbReference>
<organism evidence="12 13">
    <name type="scientific">Allacma fusca</name>
    <dbReference type="NCBI Taxonomy" id="39272"/>
    <lineage>
        <taxon>Eukaryota</taxon>
        <taxon>Metazoa</taxon>
        <taxon>Ecdysozoa</taxon>
        <taxon>Arthropoda</taxon>
        <taxon>Hexapoda</taxon>
        <taxon>Collembola</taxon>
        <taxon>Symphypleona</taxon>
        <taxon>Sminthuridae</taxon>
        <taxon>Allacma</taxon>
    </lineage>
</organism>
<dbReference type="InterPro" id="IPR025705">
    <property type="entry name" value="Beta_hexosaminidase_sua/sub"/>
</dbReference>
<evidence type="ECO:0000256" key="5">
    <source>
        <dbReference type="ARBA" id="ARBA00023180"/>
    </source>
</evidence>
<dbReference type="EMBL" id="CAJVCH010567226">
    <property type="protein sequence ID" value="CAG7832847.1"/>
    <property type="molecule type" value="Genomic_DNA"/>
</dbReference>
<evidence type="ECO:0000313" key="12">
    <source>
        <dbReference type="EMBL" id="CAG7832847.1"/>
    </source>
</evidence>
<dbReference type="EC" id="3.2.1.52" evidence="7"/>
<reference evidence="12" key="1">
    <citation type="submission" date="2021-06" db="EMBL/GenBank/DDBJ databases">
        <authorList>
            <person name="Hodson N. C."/>
            <person name="Mongue J. A."/>
            <person name="Jaron S. K."/>
        </authorList>
    </citation>
    <scope>NUCLEOTIDE SEQUENCE</scope>
</reference>
<keyword evidence="6 7" id="KW-0326">Glycosidase</keyword>
<feature type="domain" description="Glycoside hydrolase family 20 catalytic" evidence="10">
    <location>
        <begin position="228"/>
        <end position="589"/>
    </location>
</feature>
<sequence>MGNLRNPWVLLGILSLSLIPNLVQAEVGSPYAHTCRNKTCVKVERTKLRADETPLSLDVCKLNCNALGALWPKPTGKVELGQEFLSFYPQNVIFRNASAASVEVKATLDEAVKIFREYLLMYHPDYKRDGVSPFPENKEGDNIAQNSLVIDIGTVWDVKNVVLNVDESYVLSLESNNQRNSVSTSIVANTYFGARNALETLSQLIAYDDETNSLKILDRATISDGPVFAYRGVLIDTSRNFIPVESLKRVIDGLSYNKLNMLHWHITDTHSFPFYSKSVPEMTKYGAYSSRKIYSVEEATELVEYARVRGVKIVAEFDAPAHAGNGWEWGPAAGKGEMALCINKEPWSSYCVEPPCGQLNPANENMYQVLGKIYKDLLDIFDNELFHMGGDEVKLDCWLENAEITDYLKKKGKNNTQETLIELWGEFQSKAYNLVKDNQQVKANNVTAIMWTSELASIEHAVQYLPANNYVVQIWTTAQDPVIPFLIKNNYKTIFSNYDAWYLDCGFGAWIGEGNNWCSPYKGWQKVYENSPLQLLSPALTPEEIDAAYKNGQILGGEAPLWAEQVDELTLEGKLFPRLSALAERLWSNPDTNWYAAESRIVQSRHRHVQRGLRPDRLQPEWCHQNEELCYG</sequence>
<comment type="caution">
    <text evidence="12">The sequence shown here is derived from an EMBL/GenBank/DDBJ whole genome shotgun (WGS) entry which is preliminary data.</text>
</comment>
<dbReference type="Pfam" id="PF14845">
    <property type="entry name" value="Glycohydro_20b2"/>
    <property type="match status" value="1"/>
</dbReference>
<evidence type="ECO:0000313" key="13">
    <source>
        <dbReference type="Proteomes" id="UP000708208"/>
    </source>
</evidence>
<dbReference type="CDD" id="cd06562">
    <property type="entry name" value="GH20_HexA_HexB-like"/>
    <property type="match status" value="1"/>
</dbReference>
<dbReference type="GO" id="GO:0005975">
    <property type="term" value="P:carbohydrate metabolic process"/>
    <property type="evidence" value="ECO:0007669"/>
    <property type="project" value="InterPro"/>
</dbReference>
<proteinExistence type="inferred from homology"/>
<dbReference type="GO" id="GO:0005886">
    <property type="term" value="C:plasma membrane"/>
    <property type="evidence" value="ECO:0007669"/>
    <property type="project" value="TreeGrafter"/>
</dbReference>
<gene>
    <name evidence="12" type="ORF">AFUS01_LOCUS42507</name>
</gene>
<name>A0A8J2LC95_9HEXA</name>
<feature type="signal peptide" evidence="9">
    <location>
        <begin position="1"/>
        <end position="25"/>
    </location>
</feature>
<evidence type="ECO:0000256" key="9">
    <source>
        <dbReference type="SAM" id="SignalP"/>
    </source>
</evidence>
<keyword evidence="4 7" id="KW-0378">Hydrolase</keyword>
<evidence type="ECO:0000256" key="3">
    <source>
        <dbReference type="ARBA" id="ARBA00022729"/>
    </source>
</evidence>
<keyword evidence="13" id="KW-1185">Reference proteome</keyword>
<dbReference type="InterPro" id="IPR029019">
    <property type="entry name" value="HEX_eukaryotic_N"/>
</dbReference>
<feature type="chain" id="PRO_5035164887" description="Beta-hexosaminidase" evidence="9">
    <location>
        <begin position="26"/>
        <end position="632"/>
    </location>
</feature>
<dbReference type="InterPro" id="IPR015883">
    <property type="entry name" value="Glyco_hydro_20_cat"/>
</dbReference>
<evidence type="ECO:0000256" key="1">
    <source>
        <dbReference type="ARBA" id="ARBA00001231"/>
    </source>
</evidence>
<evidence type="ECO:0000259" key="10">
    <source>
        <dbReference type="Pfam" id="PF00728"/>
    </source>
</evidence>
<comment type="similarity">
    <text evidence="2 7">Belongs to the glycosyl hydrolase 20 family.</text>
</comment>
<dbReference type="GO" id="GO:0030203">
    <property type="term" value="P:glycosaminoglycan metabolic process"/>
    <property type="evidence" value="ECO:0007669"/>
    <property type="project" value="TreeGrafter"/>
</dbReference>
<evidence type="ECO:0000256" key="7">
    <source>
        <dbReference type="PIRNR" id="PIRNR001093"/>
    </source>
</evidence>
<feature type="active site" description="Proton donor" evidence="8">
    <location>
        <position position="392"/>
    </location>
</feature>
<protein>
    <recommendedName>
        <fullName evidence="7">Beta-hexosaminidase</fullName>
        <ecNumber evidence="7">3.2.1.52</ecNumber>
    </recommendedName>
</protein>
<keyword evidence="3 9" id="KW-0732">Signal</keyword>
<feature type="domain" description="Beta-hexosaminidase eukaryotic type N-terminal" evidence="11">
    <location>
        <begin position="70"/>
        <end position="204"/>
    </location>
</feature>
<dbReference type="PIRSF" id="PIRSF001093">
    <property type="entry name" value="B-hxosamndse_ab_euk"/>
    <property type="match status" value="1"/>
</dbReference>
<dbReference type="FunFam" id="3.20.20.80:FF:000063">
    <property type="entry name" value="Beta-hexosaminidase"/>
    <property type="match status" value="1"/>
</dbReference>
<dbReference type="PANTHER" id="PTHR22600">
    <property type="entry name" value="BETA-HEXOSAMINIDASE"/>
    <property type="match status" value="1"/>
</dbReference>
<keyword evidence="5" id="KW-0325">Glycoprotein</keyword>
<comment type="catalytic activity">
    <reaction evidence="1 7">
        <text>Hydrolysis of terminal non-reducing N-acetyl-D-hexosamine residues in N-acetyl-beta-D-hexosaminides.</text>
        <dbReference type="EC" id="3.2.1.52"/>
    </reaction>
</comment>
<dbReference type="OrthoDB" id="428480at2759"/>
<dbReference type="Proteomes" id="UP000708208">
    <property type="component" value="Unassembled WGS sequence"/>
</dbReference>
<dbReference type="PANTHER" id="PTHR22600:SF26">
    <property type="entry name" value="BETA-N-ACETYLHEXOSAMINIDASE"/>
    <property type="match status" value="1"/>
</dbReference>
<evidence type="ECO:0000256" key="8">
    <source>
        <dbReference type="PIRSR" id="PIRSR625705-1"/>
    </source>
</evidence>
<evidence type="ECO:0000259" key="11">
    <source>
        <dbReference type="Pfam" id="PF14845"/>
    </source>
</evidence>
<accession>A0A8J2LC95</accession>
<evidence type="ECO:0000256" key="2">
    <source>
        <dbReference type="ARBA" id="ARBA00006285"/>
    </source>
</evidence>
<evidence type="ECO:0000256" key="4">
    <source>
        <dbReference type="ARBA" id="ARBA00022801"/>
    </source>
</evidence>